<feature type="region of interest" description="Disordered" evidence="9">
    <location>
        <begin position="114"/>
        <end position="133"/>
    </location>
</feature>
<keyword evidence="6" id="KW-0969">Cilium</keyword>
<dbReference type="PANTHER" id="PTHR21648:SF0">
    <property type="entry name" value="RADIAL SPOKE HEAD PROTEIN 3 HOMOLOG"/>
    <property type="match status" value="1"/>
</dbReference>
<keyword evidence="5" id="KW-0282">Flagellum</keyword>
<reference evidence="10 11" key="1">
    <citation type="journal article" date="2024" name="Nat. Commun.">
        <title>Phylogenomics reveals the evolutionary origins of lichenization in chlorophyte algae.</title>
        <authorList>
            <person name="Puginier C."/>
            <person name="Libourel C."/>
            <person name="Otte J."/>
            <person name="Skaloud P."/>
            <person name="Haon M."/>
            <person name="Grisel S."/>
            <person name="Petersen M."/>
            <person name="Berrin J.G."/>
            <person name="Delaux P.M."/>
            <person name="Dal Grande F."/>
            <person name="Keller J."/>
        </authorList>
    </citation>
    <scope>NUCLEOTIDE SEQUENCE [LARGE SCALE GENOMIC DNA]</scope>
    <source>
        <strain evidence="10 11">SAG 2145</strain>
    </source>
</reference>
<evidence type="ECO:0000256" key="7">
    <source>
        <dbReference type="ARBA" id="ARBA00023212"/>
    </source>
</evidence>
<evidence type="ECO:0000313" key="10">
    <source>
        <dbReference type="EMBL" id="KAK9825334.1"/>
    </source>
</evidence>
<evidence type="ECO:0000256" key="1">
    <source>
        <dbReference type="ARBA" id="ARBA00004611"/>
    </source>
</evidence>
<keyword evidence="8" id="KW-0966">Cell projection</keyword>
<feature type="region of interest" description="Disordered" evidence="9">
    <location>
        <begin position="1"/>
        <end position="22"/>
    </location>
</feature>
<evidence type="ECO:0000256" key="8">
    <source>
        <dbReference type="ARBA" id="ARBA00023273"/>
    </source>
</evidence>
<dbReference type="Pfam" id="PF06098">
    <property type="entry name" value="Radial_spoke_3"/>
    <property type="match status" value="1"/>
</dbReference>
<accession>A0AAW1QV28</accession>
<comment type="caution">
    <text evidence="10">The sequence shown here is derived from an EMBL/GenBank/DDBJ whole genome shotgun (WGS) entry which is preliminary data.</text>
</comment>
<gene>
    <name evidence="10" type="ORF">WJX74_010275</name>
</gene>
<dbReference type="InterPro" id="IPR009290">
    <property type="entry name" value="Radial_spoke_3"/>
</dbReference>
<comment type="subcellular location">
    <subcellularLocation>
        <location evidence="1">Cytoplasm</location>
        <location evidence="1">Cytoskeleton</location>
        <location evidence="1">Flagellum axoneme</location>
    </subcellularLocation>
</comment>
<dbReference type="PANTHER" id="PTHR21648">
    <property type="entry name" value="FLAGELLAR RADIAL SPOKE PROTEIN 3"/>
    <property type="match status" value="1"/>
</dbReference>
<dbReference type="GO" id="GO:0005929">
    <property type="term" value="C:cilium"/>
    <property type="evidence" value="ECO:0007669"/>
    <property type="project" value="TreeGrafter"/>
</dbReference>
<feature type="compositionally biased region" description="Polar residues" evidence="9">
    <location>
        <begin position="1"/>
        <end position="19"/>
    </location>
</feature>
<organism evidence="10 11">
    <name type="scientific">Apatococcus lobatus</name>
    <dbReference type="NCBI Taxonomy" id="904363"/>
    <lineage>
        <taxon>Eukaryota</taxon>
        <taxon>Viridiplantae</taxon>
        <taxon>Chlorophyta</taxon>
        <taxon>core chlorophytes</taxon>
        <taxon>Trebouxiophyceae</taxon>
        <taxon>Chlorellales</taxon>
        <taxon>Chlorellaceae</taxon>
        <taxon>Apatococcus</taxon>
    </lineage>
</organism>
<feature type="region of interest" description="Disordered" evidence="9">
    <location>
        <begin position="382"/>
        <end position="424"/>
    </location>
</feature>
<feature type="compositionally biased region" description="Pro residues" evidence="9">
    <location>
        <begin position="384"/>
        <end position="393"/>
    </location>
</feature>
<protein>
    <recommendedName>
        <fullName evidence="12">Radial spoke protein 3</fullName>
    </recommendedName>
</protein>
<evidence type="ECO:0008006" key="12">
    <source>
        <dbReference type="Google" id="ProtNLM"/>
    </source>
</evidence>
<keyword evidence="11" id="KW-1185">Reference proteome</keyword>
<name>A0AAW1QV28_9CHLO</name>
<evidence type="ECO:0000256" key="6">
    <source>
        <dbReference type="ARBA" id="ARBA00023069"/>
    </source>
</evidence>
<keyword evidence="4" id="KW-0597">Phosphoprotein</keyword>
<dbReference type="AlphaFoldDB" id="A0AAW1QV28"/>
<evidence type="ECO:0000313" key="11">
    <source>
        <dbReference type="Proteomes" id="UP001438707"/>
    </source>
</evidence>
<evidence type="ECO:0000256" key="2">
    <source>
        <dbReference type="ARBA" id="ARBA00006737"/>
    </source>
</evidence>
<sequence length="466" mass="50946">MPGLKNQPSLTGKISSPKSKATAKFEADQEEILYPANIMFDRRVVRGNTWGARPPPPDPTLIKASRPSPSKKRARSTGLVPPRTPPPVLGRRHVELQTETYLEELTDVIPEAEAGTQTDELPARPPSPTFVPAKVGVDTTTQIEEGDLFDFDREVEPLLEVLVGKVVEQSLTEVAEEEELSSLRAHQQHFHQVRAAELAAVQRLEAAERRKKEERDRRIKQALQQAAEEEVLRKKVATQAYARDFLQGLMVSVFEDLQQAGHFFDPIEREVKDDFLPWLTREVAELTDRWATAKAAVQAIAREALARTIEQRSAATLERLAELQAASTAADQAEQDQMAAQAAELVEFRARAGPLLAAVQPDTVAPELVDKIRKEMEGMARAALPPPLPPVPAALPEEGSEEAGEPAEAPPEAPEPPKIEISDADLLQELLENDDVPRAALQDALKTLLSAEAAAAAAAAAETDTT</sequence>
<proteinExistence type="inferred from homology"/>
<keyword evidence="7" id="KW-0206">Cytoskeleton</keyword>
<feature type="region of interest" description="Disordered" evidence="9">
    <location>
        <begin position="47"/>
        <end position="90"/>
    </location>
</feature>
<dbReference type="Proteomes" id="UP001438707">
    <property type="component" value="Unassembled WGS sequence"/>
</dbReference>
<dbReference type="EMBL" id="JALJOS010000025">
    <property type="protein sequence ID" value="KAK9825334.1"/>
    <property type="molecule type" value="Genomic_DNA"/>
</dbReference>
<evidence type="ECO:0000256" key="3">
    <source>
        <dbReference type="ARBA" id="ARBA00022490"/>
    </source>
</evidence>
<evidence type="ECO:0000256" key="9">
    <source>
        <dbReference type="SAM" id="MobiDB-lite"/>
    </source>
</evidence>
<keyword evidence="3" id="KW-0963">Cytoplasm</keyword>
<comment type="similarity">
    <text evidence="2">Belongs to the flagellar radial spoke RSP3 family.</text>
</comment>
<evidence type="ECO:0000256" key="4">
    <source>
        <dbReference type="ARBA" id="ARBA00022553"/>
    </source>
</evidence>
<evidence type="ECO:0000256" key="5">
    <source>
        <dbReference type="ARBA" id="ARBA00022846"/>
    </source>
</evidence>